<feature type="domain" description="Oxidoreductase molybdopterin-binding" evidence="2">
    <location>
        <begin position="56"/>
        <end position="131"/>
    </location>
</feature>
<comment type="caution">
    <text evidence="3">The sequence shown here is derived from an EMBL/GenBank/DDBJ whole genome shotgun (WGS) entry which is preliminary data.</text>
</comment>
<evidence type="ECO:0000256" key="1">
    <source>
        <dbReference type="SAM" id="SignalP"/>
    </source>
</evidence>
<feature type="chain" id="PRO_5038134090" evidence="1">
    <location>
        <begin position="20"/>
        <end position="157"/>
    </location>
</feature>
<protein>
    <submittedName>
        <fullName evidence="3">Molybdopterin-dependent oxidoreductase</fullName>
    </submittedName>
</protein>
<keyword evidence="1" id="KW-0732">Signal</keyword>
<dbReference type="InterPro" id="IPR036374">
    <property type="entry name" value="OxRdtase_Mopterin-bd_sf"/>
</dbReference>
<dbReference type="AlphaFoldDB" id="A0A947GFN3"/>
<dbReference type="Gene3D" id="3.90.420.10">
    <property type="entry name" value="Oxidoreductase, molybdopterin-binding domain"/>
    <property type="match status" value="1"/>
</dbReference>
<accession>A0A947GFN3</accession>
<organism evidence="3 4">
    <name type="scientific">Prosthecodimorpha staleyi</name>
    <dbReference type="NCBI Taxonomy" id="2840188"/>
    <lineage>
        <taxon>Bacteria</taxon>
        <taxon>Pseudomonadati</taxon>
        <taxon>Pseudomonadota</taxon>
        <taxon>Alphaproteobacteria</taxon>
        <taxon>Hyphomicrobiales</taxon>
        <taxon>Ancalomicrobiaceae</taxon>
        <taxon>Prosthecodimorpha</taxon>
    </lineage>
</organism>
<reference evidence="3 4" key="1">
    <citation type="submission" date="2021-06" db="EMBL/GenBank/DDBJ databases">
        <authorList>
            <person name="Grouzdev D.S."/>
            <person name="Koziaeva V."/>
        </authorList>
    </citation>
    <scope>NUCLEOTIDE SEQUENCE [LARGE SCALE GENOMIC DNA]</scope>
    <source>
        <strain evidence="3 4">22</strain>
    </source>
</reference>
<evidence type="ECO:0000313" key="4">
    <source>
        <dbReference type="Proteomes" id="UP000766595"/>
    </source>
</evidence>
<proteinExistence type="predicted"/>
<dbReference type="Proteomes" id="UP000766595">
    <property type="component" value="Unassembled WGS sequence"/>
</dbReference>
<dbReference type="EMBL" id="JAHHZF010000017">
    <property type="protein sequence ID" value="MBT9293001.1"/>
    <property type="molecule type" value="Genomic_DNA"/>
</dbReference>
<dbReference type="Pfam" id="PF00174">
    <property type="entry name" value="Oxidored_molyb"/>
    <property type="match status" value="1"/>
</dbReference>
<evidence type="ECO:0000313" key="3">
    <source>
        <dbReference type="EMBL" id="MBT9293001.1"/>
    </source>
</evidence>
<feature type="signal peptide" evidence="1">
    <location>
        <begin position="1"/>
        <end position="19"/>
    </location>
</feature>
<name>A0A947GFN3_9HYPH</name>
<gene>
    <name evidence="3" type="ORF">KL771_26300</name>
</gene>
<sequence length="157" mass="17213">MAFIVLLLAAVASVGAAGAAEDRVILKIDGKIAGSGDREFTRSQLESLGSGEIRTSTPWHEGVQTFEGVPLDTVMRAVGAQGSKVVVVALNQYRTEIPLTDFADYKVLLAMKRGGQYMEVRDKGPLFVIYPFDGNPNLKSERYYNRSAWQVRSITVE</sequence>
<keyword evidence="4" id="KW-1185">Reference proteome</keyword>
<evidence type="ECO:0000259" key="2">
    <source>
        <dbReference type="Pfam" id="PF00174"/>
    </source>
</evidence>
<dbReference type="SUPFAM" id="SSF56524">
    <property type="entry name" value="Oxidoreductase molybdopterin-binding domain"/>
    <property type="match status" value="1"/>
</dbReference>
<dbReference type="InterPro" id="IPR000572">
    <property type="entry name" value="OxRdtase_Mopterin-bd_dom"/>
</dbReference>